<accession>A0A238FLT8</accession>
<dbReference type="GO" id="GO:0005576">
    <property type="term" value="C:extracellular region"/>
    <property type="evidence" value="ECO:0007669"/>
    <property type="project" value="TreeGrafter"/>
</dbReference>
<evidence type="ECO:0000256" key="1">
    <source>
        <dbReference type="ARBA" id="ARBA00000822"/>
    </source>
</evidence>
<evidence type="ECO:0000256" key="7">
    <source>
        <dbReference type="RuleBase" id="RU000489"/>
    </source>
</evidence>
<evidence type="ECO:0000256" key="9">
    <source>
        <dbReference type="SAM" id="SignalP"/>
    </source>
</evidence>
<dbReference type="GO" id="GO:0000272">
    <property type="term" value="P:polysaccharide catabolic process"/>
    <property type="evidence" value="ECO:0007669"/>
    <property type="project" value="UniProtKB-KW"/>
</dbReference>
<feature type="chain" id="PRO_5013325738" evidence="9">
    <location>
        <begin position="21"/>
        <end position="378"/>
    </location>
</feature>
<evidence type="ECO:0000256" key="2">
    <source>
        <dbReference type="ARBA" id="ARBA00022801"/>
    </source>
</evidence>
<keyword evidence="5 7" id="KW-0326">Glycosidase</keyword>
<feature type="domain" description="GH18" evidence="10">
    <location>
        <begin position="1"/>
        <end position="378"/>
    </location>
</feature>
<keyword evidence="12" id="KW-1185">Reference proteome</keyword>
<dbReference type="InterPro" id="IPR029070">
    <property type="entry name" value="Chitinase_insertion_sf"/>
</dbReference>
<keyword evidence="3" id="KW-0146">Chitin degradation</keyword>
<dbReference type="SUPFAM" id="SSF51445">
    <property type="entry name" value="(Trans)glycosidases"/>
    <property type="match status" value="1"/>
</dbReference>
<evidence type="ECO:0000256" key="5">
    <source>
        <dbReference type="ARBA" id="ARBA00023295"/>
    </source>
</evidence>
<dbReference type="OrthoDB" id="73875at2759"/>
<keyword evidence="2 7" id="KW-0378">Hydrolase</keyword>
<dbReference type="SMART" id="SM00636">
    <property type="entry name" value="Glyco_18"/>
    <property type="match status" value="1"/>
</dbReference>
<dbReference type="GO" id="GO:0008843">
    <property type="term" value="F:endochitinase activity"/>
    <property type="evidence" value="ECO:0007669"/>
    <property type="project" value="UniProtKB-EC"/>
</dbReference>
<dbReference type="PROSITE" id="PS01095">
    <property type="entry name" value="GH18_1"/>
    <property type="match status" value="1"/>
</dbReference>
<dbReference type="GO" id="GO:0006032">
    <property type="term" value="P:chitin catabolic process"/>
    <property type="evidence" value="ECO:0007669"/>
    <property type="project" value="UniProtKB-KW"/>
</dbReference>
<name>A0A238FLT8_9BASI</name>
<evidence type="ECO:0000256" key="6">
    <source>
        <dbReference type="ARBA" id="ARBA00023326"/>
    </source>
</evidence>
<dbReference type="EMBL" id="FMSP01000008">
    <property type="protein sequence ID" value="SCV72046.1"/>
    <property type="molecule type" value="Genomic_DNA"/>
</dbReference>
<dbReference type="PANTHER" id="PTHR11177:SF317">
    <property type="entry name" value="CHITINASE 12-RELATED"/>
    <property type="match status" value="1"/>
</dbReference>
<dbReference type="InterPro" id="IPR001579">
    <property type="entry name" value="Glyco_hydro_18_chit_AS"/>
</dbReference>
<dbReference type="Gene3D" id="3.20.20.80">
    <property type="entry name" value="Glycosidases"/>
    <property type="match status" value="1"/>
</dbReference>
<evidence type="ECO:0000313" key="12">
    <source>
        <dbReference type="Proteomes" id="UP000198372"/>
    </source>
</evidence>
<dbReference type="PROSITE" id="PS51910">
    <property type="entry name" value="GH18_2"/>
    <property type="match status" value="1"/>
</dbReference>
<dbReference type="SUPFAM" id="SSF54556">
    <property type="entry name" value="Chitinase insertion domain"/>
    <property type="match status" value="1"/>
</dbReference>
<keyword evidence="9" id="KW-0732">Signal</keyword>
<comment type="catalytic activity">
    <reaction evidence="1">
        <text>Random endo-hydrolysis of N-acetyl-beta-D-glucosaminide (1-&gt;4)-beta-linkages in chitin and chitodextrins.</text>
        <dbReference type="EC" id="3.2.1.14"/>
    </reaction>
</comment>
<gene>
    <name evidence="11" type="ORF">BQ2448_4740</name>
</gene>
<feature type="signal peptide" evidence="9">
    <location>
        <begin position="1"/>
        <end position="20"/>
    </location>
</feature>
<dbReference type="GO" id="GO:0008061">
    <property type="term" value="F:chitin binding"/>
    <property type="evidence" value="ECO:0007669"/>
    <property type="project" value="InterPro"/>
</dbReference>
<dbReference type="InterPro" id="IPR011583">
    <property type="entry name" value="Chitinase_II/V-like_cat"/>
</dbReference>
<evidence type="ECO:0000313" key="11">
    <source>
        <dbReference type="EMBL" id="SCV72046.1"/>
    </source>
</evidence>
<dbReference type="InterPro" id="IPR050314">
    <property type="entry name" value="Glycosyl_Hydrlase_18"/>
</dbReference>
<keyword evidence="6" id="KW-0624">Polysaccharide degradation</keyword>
<dbReference type="Pfam" id="PF00704">
    <property type="entry name" value="Glyco_hydro_18"/>
    <property type="match status" value="1"/>
</dbReference>
<dbReference type="Proteomes" id="UP000198372">
    <property type="component" value="Unassembled WGS sequence"/>
</dbReference>
<keyword evidence="4" id="KW-0119">Carbohydrate metabolism</keyword>
<dbReference type="STRING" id="269621.A0A238FLT8"/>
<evidence type="ECO:0000256" key="4">
    <source>
        <dbReference type="ARBA" id="ARBA00023277"/>
    </source>
</evidence>
<dbReference type="InterPro" id="IPR017853">
    <property type="entry name" value="GH"/>
</dbReference>
<dbReference type="PANTHER" id="PTHR11177">
    <property type="entry name" value="CHITINASE"/>
    <property type="match status" value="1"/>
</dbReference>
<evidence type="ECO:0000259" key="10">
    <source>
        <dbReference type="PROSITE" id="PS51910"/>
    </source>
</evidence>
<evidence type="ECO:0000256" key="8">
    <source>
        <dbReference type="RuleBase" id="RU004453"/>
    </source>
</evidence>
<reference evidence="12" key="1">
    <citation type="submission" date="2016-09" db="EMBL/GenBank/DDBJ databases">
        <authorList>
            <person name="Jeantristanb JTB J.-T."/>
            <person name="Ricardo R."/>
        </authorList>
    </citation>
    <scope>NUCLEOTIDE SEQUENCE [LARGE SCALE GENOMIC DNA]</scope>
</reference>
<sequence>MMLRILRVILGLALLNVVAGTALFGQYWPAYGEQKPRDLDWSRTDIGYYFVTETNTTGFRIPAIQSEAGAKDFVSAAKAIATSGNRKAFIKDVKSFLNKYKFDGVDFDWEFPGSQGIGCNKVQPEDSANFLTFLKALRLEIGSSKLITAAIATPGLISPDGNPLADMSGFGKVFDILNLMTYDVGGPWEPTSGPNCPLRTCKSVTGIVEVIDTFKKAGIPASKMMLGIPAYGYSYKLKSSKLKSQKIGGFTSQVYQDKTEVIPKGNRTDSNTPIVDVCGVRTASYTGMWNYVDLIDEGLLSSNGKVGLKGWTRHVDACSATPFLFNPKTKVMINYDDAYSAGEKTKYALAQGLKGVYTFDSTGFSADVLGTIRKKLDA</sequence>
<comment type="similarity">
    <text evidence="8">Belongs to the glycosyl hydrolase 18 family.</text>
</comment>
<organism evidence="11 12">
    <name type="scientific">Microbotryum intermedium</name>
    <dbReference type="NCBI Taxonomy" id="269621"/>
    <lineage>
        <taxon>Eukaryota</taxon>
        <taxon>Fungi</taxon>
        <taxon>Dikarya</taxon>
        <taxon>Basidiomycota</taxon>
        <taxon>Pucciniomycotina</taxon>
        <taxon>Microbotryomycetes</taxon>
        <taxon>Microbotryales</taxon>
        <taxon>Microbotryaceae</taxon>
        <taxon>Microbotryum</taxon>
    </lineage>
</organism>
<proteinExistence type="inferred from homology"/>
<protein>
    <submittedName>
        <fullName evidence="11">BQ2448_4740 protein</fullName>
    </submittedName>
</protein>
<dbReference type="InterPro" id="IPR001223">
    <property type="entry name" value="Glyco_hydro18_cat"/>
</dbReference>
<evidence type="ECO:0000256" key="3">
    <source>
        <dbReference type="ARBA" id="ARBA00023024"/>
    </source>
</evidence>
<dbReference type="AlphaFoldDB" id="A0A238FLT8"/>